<dbReference type="InterPro" id="IPR007848">
    <property type="entry name" value="Small_mtfrase_dom"/>
</dbReference>
<evidence type="ECO:0000259" key="7">
    <source>
        <dbReference type="Pfam" id="PF17827"/>
    </source>
</evidence>
<dbReference type="NCBIfam" id="TIGR00536">
    <property type="entry name" value="hemK_fam"/>
    <property type="match status" value="1"/>
</dbReference>
<dbReference type="Gene3D" id="3.40.50.150">
    <property type="entry name" value="Vaccinia Virus protein VP39"/>
    <property type="match status" value="1"/>
</dbReference>
<dbReference type="Proteomes" id="UP000283855">
    <property type="component" value="Unassembled WGS sequence"/>
</dbReference>
<comment type="function">
    <text evidence="5">Methylates the class 1 translation termination release factors RF1/PrfA and RF2/PrfB on the glutamine residue of the universally conserved GGQ motif.</text>
</comment>
<evidence type="ECO:0000256" key="3">
    <source>
        <dbReference type="ARBA" id="ARBA00022691"/>
    </source>
</evidence>
<keyword evidence="1 5" id="KW-0489">Methyltransferase</keyword>
<feature type="domain" description="Methyltransferase small" evidence="6">
    <location>
        <begin position="112"/>
        <end position="193"/>
    </location>
</feature>
<organism evidence="8 9">
    <name type="scientific">Phocaeicola coprophilus</name>
    <dbReference type="NCBI Taxonomy" id="387090"/>
    <lineage>
        <taxon>Bacteria</taxon>
        <taxon>Pseudomonadati</taxon>
        <taxon>Bacteroidota</taxon>
        <taxon>Bacteroidia</taxon>
        <taxon>Bacteroidales</taxon>
        <taxon>Bacteroidaceae</taxon>
        <taxon>Phocaeicola</taxon>
    </lineage>
</organism>
<sequence length="279" mass="31608">MHPVYTEIKQALSGFYPETEAAAMARWILTDLFHFGTLDLYAGKDTDFPTDERARLNNILTRLKSYEPLQYIIGETRFSGLPFEVTPSVLIPRPETEELVSWIVEDHPDVPVRILDIGTGSGCIPVSLAHRLPLSTVHAWDVSPEALEVARRNAIRNGVTVHFQQVDALQESWPSLNIDVLVSNPPYITEKERTDMERNVLDWEPELALFVPDNDPLLFYRHIARIGLDLLSPSGTLYYEINRAYGAETVSLLQQLGYHSVELRKDLSGNDRMVKAVKP</sequence>
<dbReference type="GO" id="GO:0102559">
    <property type="term" value="F:peptide chain release factor N(5)-glutamine methyltransferase activity"/>
    <property type="evidence" value="ECO:0007669"/>
    <property type="project" value="UniProtKB-EC"/>
</dbReference>
<feature type="binding site" evidence="5">
    <location>
        <begin position="184"/>
        <end position="187"/>
    </location>
    <ligand>
        <name>substrate</name>
    </ligand>
</feature>
<dbReference type="Pfam" id="PF05175">
    <property type="entry name" value="MTS"/>
    <property type="match status" value="1"/>
</dbReference>
<dbReference type="PANTHER" id="PTHR18895">
    <property type="entry name" value="HEMK METHYLTRANSFERASE"/>
    <property type="match status" value="1"/>
</dbReference>
<keyword evidence="3 5" id="KW-0949">S-adenosyl-L-methionine</keyword>
<dbReference type="GeneID" id="78406560"/>
<dbReference type="Pfam" id="PF17827">
    <property type="entry name" value="PrmC_N"/>
    <property type="match status" value="1"/>
</dbReference>
<accession>A0A413T4Q5</accession>
<dbReference type="GO" id="GO:0032259">
    <property type="term" value="P:methylation"/>
    <property type="evidence" value="ECO:0007669"/>
    <property type="project" value="UniProtKB-KW"/>
</dbReference>
<dbReference type="NCBIfam" id="TIGR03534">
    <property type="entry name" value="RF_mod_PrmC"/>
    <property type="match status" value="1"/>
</dbReference>
<feature type="domain" description="Release factor glutamine methyltransferase N-terminal" evidence="7">
    <location>
        <begin position="8"/>
        <end position="74"/>
    </location>
</feature>
<evidence type="ECO:0000256" key="1">
    <source>
        <dbReference type="ARBA" id="ARBA00022603"/>
    </source>
</evidence>
<dbReference type="GO" id="GO:0003676">
    <property type="term" value="F:nucleic acid binding"/>
    <property type="evidence" value="ECO:0007669"/>
    <property type="project" value="InterPro"/>
</dbReference>
<dbReference type="AlphaFoldDB" id="A0A413T4Q5"/>
<name>A0A413T4Q5_9BACT</name>
<evidence type="ECO:0000313" key="9">
    <source>
        <dbReference type="Proteomes" id="UP000283855"/>
    </source>
</evidence>
<dbReference type="EC" id="2.1.1.297" evidence="5"/>
<evidence type="ECO:0000259" key="6">
    <source>
        <dbReference type="Pfam" id="PF05175"/>
    </source>
</evidence>
<dbReference type="InterPro" id="IPR004556">
    <property type="entry name" value="HemK-like"/>
</dbReference>
<evidence type="ECO:0000256" key="4">
    <source>
        <dbReference type="ARBA" id="ARBA00048391"/>
    </source>
</evidence>
<feature type="binding site" evidence="5">
    <location>
        <position position="141"/>
    </location>
    <ligand>
        <name>S-adenosyl-L-methionine</name>
        <dbReference type="ChEBI" id="CHEBI:59789"/>
    </ligand>
</feature>
<dbReference type="PANTHER" id="PTHR18895:SF74">
    <property type="entry name" value="MTRF1L RELEASE FACTOR GLUTAMINE METHYLTRANSFERASE"/>
    <property type="match status" value="1"/>
</dbReference>
<dbReference type="EMBL" id="QSFT01000002">
    <property type="protein sequence ID" value="RHA78702.1"/>
    <property type="molecule type" value="Genomic_DNA"/>
</dbReference>
<dbReference type="InterPro" id="IPR040758">
    <property type="entry name" value="PrmC_N"/>
</dbReference>
<feature type="binding site" evidence="5">
    <location>
        <position position="184"/>
    </location>
    <ligand>
        <name>S-adenosyl-L-methionine</name>
        <dbReference type="ChEBI" id="CHEBI:59789"/>
    </ligand>
</feature>
<dbReference type="Gene3D" id="1.10.8.10">
    <property type="entry name" value="DNA helicase RuvA subunit, C-terminal domain"/>
    <property type="match status" value="1"/>
</dbReference>
<evidence type="ECO:0000256" key="5">
    <source>
        <dbReference type="HAMAP-Rule" id="MF_02126"/>
    </source>
</evidence>
<comment type="catalytic activity">
    <reaction evidence="4 5">
        <text>L-glutaminyl-[peptide chain release factor] + S-adenosyl-L-methionine = N(5)-methyl-L-glutaminyl-[peptide chain release factor] + S-adenosyl-L-homocysteine + H(+)</text>
        <dbReference type="Rhea" id="RHEA:42896"/>
        <dbReference type="Rhea" id="RHEA-COMP:10271"/>
        <dbReference type="Rhea" id="RHEA-COMP:10272"/>
        <dbReference type="ChEBI" id="CHEBI:15378"/>
        <dbReference type="ChEBI" id="CHEBI:30011"/>
        <dbReference type="ChEBI" id="CHEBI:57856"/>
        <dbReference type="ChEBI" id="CHEBI:59789"/>
        <dbReference type="ChEBI" id="CHEBI:61891"/>
        <dbReference type="EC" id="2.1.1.297"/>
    </reaction>
</comment>
<dbReference type="InterPro" id="IPR029063">
    <property type="entry name" value="SAM-dependent_MTases_sf"/>
</dbReference>
<dbReference type="InterPro" id="IPR002052">
    <property type="entry name" value="DNA_methylase_N6_adenine_CS"/>
</dbReference>
<dbReference type="InterPro" id="IPR019874">
    <property type="entry name" value="RF_methyltr_PrmC"/>
</dbReference>
<comment type="caution">
    <text evidence="5">Lacks conserved residue(s) required for the propagation of feature annotation.</text>
</comment>
<proteinExistence type="inferred from homology"/>
<gene>
    <name evidence="5 8" type="primary">prmC</name>
    <name evidence="8" type="ORF">DW921_01820</name>
</gene>
<keyword evidence="2 5" id="KW-0808">Transferase</keyword>
<dbReference type="CDD" id="cd02440">
    <property type="entry name" value="AdoMet_MTases"/>
    <property type="match status" value="1"/>
</dbReference>
<evidence type="ECO:0000313" key="8">
    <source>
        <dbReference type="EMBL" id="RHA78702.1"/>
    </source>
</evidence>
<dbReference type="InterPro" id="IPR050320">
    <property type="entry name" value="N5-glutamine_MTase"/>
</dbReference>
<dbReference type="HAMAP" id="MF_02126">
    <property type="entry name" value="RF_methyltr_PrmC"/>
    <property type="match status" value="1"/>
</dbReference>
<evidence type="ECO:0000256" key="2">
    <source>
        <dbReference type="ARBA" id="ARBA00022679"/>
    </source>
</evidence>
<dbReference type="SUPFAM" id="SSF53335">
    <property type="entry name" value="S-adenosyl-L-methionine-dependent methyltransferases"/>
    <property type="match status" value="1"/>
</dbReference>
<protein>
    <recommendedName>
        <fullName evidence="5">Release factor glutamine methyltransferase</fullName>
        <shortName evidence="5">RF MTase</shortName>
        <ecNumber evidence="5">2.1.1.297</ecNumber>
    </recommendedName>
    <alternativeName>
        <fullName evidence="5">N5-glutamine methyltransferase PrmC</fullName>
    </alternativeName>
    <alternativeName>
        <fullName evidence="5">Protein-(glutamine-N5) MTase PrmC</fullName>
    </alternativeName>
    <alternativeName>
        <fullName evidence="5">Protein-glutamine N-methyltransferase PrmC</fullName>
    </alternativeName>
</protein>
<comment type="caution">
    <text evidence="8">The sequence shown here is derived from an EMBL/GenBank/DDBJ whole genome shotgun (WGS) entry which is preliminary data.</text>
</comment>
<reference evidence="8 9" key="1">
    <citation type="submission" date="2018-08" db="EMBL/GenBank/DDBJ databases">
        <title>A genome reference for cultivated species of the human gut microbiota.</title>
        <authorList>
            <person name="Zou Y."/>
            <person name="Xue W."/>
            <person name="Luo G."/>
        </authorList>
    </citation>
    <scope>NUCLEOTIDE SEQUENCE [LARGE SCALE GENOMIC DNA]</scope>
    <source>
        <strain evidence="8 9">AM42-38</strain>
    </source>
</reference>
<comment type="similarity">
    <text evidence="5">Belongs to the protein N5-glutamine methyltransferase family. PrmC subfamily.</text>
</comment>
<dbReference type="PROSITE" id="PS00092">
    <property type="entry name" value="N6_MTASE"/>
    <property type="match status" value="1"/>
</dbReference>
<dbReference type="RefSeq" id="WP_008142869.1">
    <property type="nucleotide sequence ID" value="NZ_CABJGD010000002.1"/>
</dbReference>
<feature type="binding site" evidence="5">
    <location>
        <begin position="118"/>
        <end position="122"/>
    </location>
    <ligand>
        <name>S-adenosyl-L-methionine</name>
        <dbReference type="ChEBI" id="CHEBI:59789"/>
    </ligand>
</feature>